<reference evidence="1" key="2">
    <citation type="journal article" date="2015" name="Fish Shellfish Immunol.">
        <title>Early steps in the European eel (Anguilla anguilla)-Vibrio vulnificus interaction in the gills: Role of the RtxA13 toxin.</title>
        <authorList>
            <person name="Callol A."/>
            <person name="Pajuelo D."/>
            <person name="Ebbesson L."/>
            <person name="Teles M."/>
            <person name="MacKenzie S."/>
            <person name="Amaro C."/>
        </authorList>
    </citation>
    <scope>NUCLEOTIDE SEQUENCE</scope>
</reference>
<accession>A0A0E9RSY0</accession>
<evidence type="ECO:0000313" key="1">
    <source>
        <dbReference type="EMBL" id="JAH31952.1"/>
    </source>
</evidence>
<sequence length="39" mass="4205">MQSVRPSNHLTCLRHGTHVVVAATLPFPHDLSSGNISSH</sequence>
<reference evidence="1" key="1">
    <citation type="submission" date="2014-11" db="EMBL/GenBank/DDBJ databases">
        <authorList>
            <person name="Amaro Gonzalez C."/>
        </authorList>
    </citation>
    <scope>NUCLEOTIDE SEQUENCE</scope>
</reference>
<name>A0A0E9RSY0_ANGAN</name>
<protein>
    <submittedName>
        <fullName evidence="1">Uncharacterized protein</fullName>
    </submittedName>
</protein>
<dbReference type="EMBL" id="GBXM01076625">
    <property type="protein sequence ID" value="JAH31952.1"/>
    <property type="molecule type" value="Transcribed_RNA"/>
</dbReference>
<dbReference type="AlphaFoldDB" id="A0A0E9RSY0"/>
<proteinExistence type="predicted"/>
<organism evidence="1">
    <name type="scientific">Anguilla anguilla</name>
    <name type="common">European freshwater eel</name>
    <name type="synonym">Muraena anguilla</name>
    <dbReference type="NCBI Taxonomy" id="7936"/>
    <lineage>
        <taxon>Eukaryota</taxon>
        <taxon>Metazoa</taxon>
        <taxon>Chordata</taxon>
        <taxon>Craniata</taxon>
        <taxon>Vertebrata</taxon>
        <taxon>Euteleostomi</taxon>
        <taxon>Actinopterygii</taxon>
        <taxon>Neopterygii</taxon>
        <taxon>Teleostei</taxon>
        <taxon>Anguilliformes</taxon>
        <taxon>Anguillidae</taxon>
        <taxon>Anguilla</taxon>
    </lineage>
</organism>